<dbReference type="STRING" id="1182571.QR90_10140"/>
<protein>
    <submittedName>
        <fullName evidence="1">Uncharacterized protein</fullName>
    </submittedName>
</protein>
<name>A0A0A7KGX9_9DEIO</name>
<dbReference type="HOGENOM" id="CLU_1831887_0_0_0"/>
<dbReference type="KEGG" id="dsw:QR90_10140"/>
<dbReference type="RefSeq" id="WP_039684289.1">
    <property type="nucleotide sequence ID" value="NZ_CP010028.1"/>
</dbReference>
<gene>
    <name evidence="1" type="ORF">QR90_10140</name>
</gene>
<accession>A0A0A7KGX9</accession>
<reference evidence="2" key="1">
    <citation type="submission" date="2014-11" db="EMBL/GenBank/DDBJ databases">
        <title>Hymenobacter sp. DG25B genome submission.</title>
        <authorList>
            <person name="Jung H.-Y."/>
            <person name="Kim M.K."/>
            <person name="Srinivasan S."/>
            <person name="Lim S."/>
        </authorList>
    </citation>
    <scope>NUCLEOTIDE SEQUENCE [LARGE SCALE GENOMIC DNA]</scope>
    <source>
        <strain evidence="2">DY59</strain>
    </source>
</reference>
<evidence type="ECO:0000313" key="2">
    <source>
        <dbReference type="Proteomes" id="UP000030634"/>
    </source>
</evidence>
<dbReference type="EMBL" id="CP010028">
    <property type="protein sequence ID" value="AIZ45376.1"/>
    <property type="molecule type" value="Genomic_DNA"/>
</dbReference>
<sequence>MRRALLLPLILVACVPAARPQPVQVWEGSARVLLTVQQYRLIFTVDPVSHALSGTLANLSSGDRFEAAGTLLPAGDVAELSAQVTPGNAPRLNAGILGFGISGVTLKSDAFLSGQIRENLFSGSLRVNGVRYPLTLRRVQ</sequence>
<proteinExistence type="predicted"/>
<organism evidence="1 2">
    <name type="scientific">Deinococcus radiopugnans</name>
    <dbReference type="NCBI Taxonomy" id="57497"/>
    <lineage>
        <taxon>Bacteria</taxon>
        <taxon>Thermotogati</taxon>
        <taxon>Deinococcota</taxon>
        <taxon>Deinococci</taxon>
        <taxon>Deinococcales</taxon>
        <taxon>Deinococcaceae</taxon>
        <taxon>Deinococcus</taxon>
    </lineage>
</organism>
<dbReference type="Proteomes" id="UP000030634">
    <property type="component" value="Chromosome"/>
</dbReference>
<evidence type="ECO:0000313" key="1">
    <source>
        <dbReference type="EMBL" id="AIZ45376.1"/>
    </source>
</evidence>
<dbReference type="AlphaFoldDB" id="A0A0A7KGX9"/>